<dbReference type="EMBL" id="JANPWB010000006">
    <property type="protein sequence ID" value="KAJ1182489.1"/>
    <property type="molecule type" value="Genomic_DNA"/>
</dbReference>
<gene>
    <name evidence="2" type="ORF">NDU88_007679</name>
</gene>
<dbReference type="AlphaFoldDB" id="A0AAV7U264"/>
<sequence>MGHVPRPGATASRGAALPAGSIPSAPLTGESLSSCPRPVTSPHNPRSRSGRTPAARARISPQGPGGRPAIVGATSPRGAATPDHSGSRLGRFPPGLTGSPSARIPLP</sequence>
<keyword evidence="3" id="KW-1185">Reference proteome</keyword>
<feature type="region of interest" description="Disordered" evidence="1">
    <location>
        <begin position="1"/>
        <end position="107"/>
    </location>
</feature>
<evidence type="ECO:0000313" key="3">
    <source>
        <dbReference type="Proteomes" id="UP001066276"/>
    </source>
</evidence>
<proteinExistence type="predicted"/>
<evidence type="ECO:0000256" key="1">
    <source>
        <dbReference type="SAM" id="MobiDB-lite"/>
    </source>
</evidence>
<reference evidence="2" key="1">
    <citation type="journal article" date="2022" name="bioRxiv">
        <title>Sequencing and chromosome-scale assembly of the giantPleurodeles waltlgenome.</title>
        <authorList>
            <person name="Brown T."/>
            <person name="Elewa A."/>
            <person name="Iarovenko S."/>
            <person name="Subramanian E."/>
            <person name="Araus A.J."/>
            <person name="Petzold A."/>
            <person name="Susuki M."/>
            <person name="Suzuki K.-i.T."/>
            <person name="Hayashi T."/>
            <person name="Toyoda A."/>
            <person name="Oliveira C."/>
            <person name="Osipova E."/>
            <person name="Leigh N.D."/>
            <person name="Simon A."/>
            <person name="Yun M.H."/>
        </authorList>
    </citation>
    <scope>NUCLEOTIDE SEQUENCE</scope>
    <source>
        <strain evidence="2">20211129_DDA</strain>
        <tissue evidence="2">Liver</tissue>
    </source>
</reference>
<organism evidence="2 3">
    <name type="scientific">Pleurodeles waltl</name>
    <name type="common">Iberian ribbed newt</name>
    <dbReference type="NCBI Taxonomy" id="8319"/>
    <lineage>
        <taxon>Eukaryota</taxon>
        <taxon>Metazoa</taxon>
        <taxon>Chordata</taxon>
        <taxon>Craniata</taxon>
        <taxon>Vertebrata</taxon>
        <taxon>Euteleostomi</taxon>
        <taxon>Amphibia</taxon>
        <taxon>Batrachia</taxon>
        <taxon>Caudata</taxon>
        <taxon>Salamandroidea</taxon>
        <taxon>Salamandridae</taxon>
        <taxon>Pleurodelinae</taxon>
        <taxon>Pleurodeles</taxon>
    </lineage>
</organism>
<evidence type="ECO:0000313" key="2">
    <source>
        <dbReference type="EMBL" id="KAJ1182489.1"/>
    </source>
</evidence>
<protein>
    <submittedName>
        <fullName evidence="2">Uncharacterized protein</fullName>
    </submittedName>
</protein>
<dbReference type="Proteomes" id="UP001066276">
    <property type="component" value="Chromosome 3_2"/>
</dbReference>
<name>A0AAV7U264_PLEWA</name>
<accession>A0AAV7U264</accession>
<comment type="caution">
    <text evidence="2">The sequence shown here is derived from an EMBL/GenBank/DDBJ whole genome shotgun (WGS) entry which is preliminary data.</text>
</comment>